<comment type="caution">
    <text evidence="1">The sequence shown here is derived from an EMBL/GenBank/DDBJ whole genome shotgun (WGS) entry which is preliminary data.</text>
</comment>
<dbReference type="PATRIC" id="fig|1086011.3.peg.604"/>
<reference evidence="1 2" key="1">
    <citation type="journal article" date="2014" name="Acta Crystallogr. D">
        <title>Structure-based characterization and antifreeze properties of a hyperactive ice-binding protein from the Antarctic bacterium Flavobacterium frigoris PS1.</title>
        <authorList>
            <person name="Do H."/>
            <person name="Kim S.J."/>
            <person name="Kim H.J."/>
            <person name="Lee J.H."/>
        </authorList>
    </citation>
    <scope>NUCLEOTIDE SEQUENCE [LARGE SCALE GENOMIC DNA]</scope>
    <source>
        <strain evidence="1 2">PS1</strain>
    </source>
</reference>
<keyword evidence="2" id="KW-1185">Reference proteome</keyword>
<name>H7FNE4_FLAFP</name>
<dbReference type="EMBL" id="AHKF01000010">
    <property type="protein sequence ID" value="EIA09934.1"/>
    <property type="molecule type" value="Genomic_DNA"/>
</dbReference>
<organism evidence="1 2">
    <name type="scientific">Flavobacterium frigoris (strain PS1)</name>
    <dbReference type="NCBI Taxonomy" id="1086011"/>
    <lineage>
        <taxon>Bacteria</taxon>
        <taxon>Pseudomonadati</taxon>
        <taxon>Bacteroidota</taxon>
        <taxon>Flavobacteriia</taxon>
        <taxon>Flavobacteriales</taxon>
        <taxon>Flavobacteriaceae</taxon>
        <taxon>Flavobacterium</taxon>
    </lineage>
</organism>
<protein>
    <submittedName>
        <fullName evidence="1">Uncharacterized protein</fullName>
    </submittedName>
</protein>
<accession>H7FNE4</accession>
<proteinExistence type="predicted"/>
<gene>
    <name evidence="1" type="ORF">HJ01_00616</name>
</gene>
<evidence type="ECO:0000313" key="1">
    <source>
        <dbReference type="EMBL" id="EIA09934.1"/>
    </source>
</evidence>
<dbReference type="AlphaFoldDB" id="H7FNE4"/>
<dbReference type="Proteomes" id="UP000005566">
    <property type="component" value="Unassembled WGS sequence"/>
</dbReference>
<evidence type="ECO:0000313" key="2">
    <source>
        <dbReference type="Proteomes" id="UP000005566"/>
    </source>
</evidence>
<sequence>MKISMELLKALETLASTVTTLPKGMALLNATLFTDAVTTILLECLRAAILAARSIRANNSPPKRLFKGFVSLGKTKSVNVVKDSEGCFGVIIFVNVITVFFNSVF</sequence>